<dbReference type="Pfam" id="PF02866">
    <property type="entry name" value="Ldh_1_C"/>
    <property type="match status" value="1"/>
</dbReference>
<dbReference type="InterPro" id="IPR001557">
    <property type="entry name" value="L-lactate/malate_DH"/>
</dbReference>
<evidence type="ECO:0000313" key="12">
    <source>
        <dbReference type="Proteomes" id="UP000070520"/>
    </source>
</evidence>
<dbReference type="InterPro" id="IPR018177">
    <property type="entry name" value="L-lactate_DH_AS"/>
</dbReference>
<sequence>MIKIGIVGGAGKLGAMIGHNIAAERLADEIVLIDLLEEKAEAQAHDISHSIAWEQDVEVYQGDYENAEDADLFIITAGEPREPGMSRLDLIDANKGIIKDIAEKISEVAPETITITTTNPTDMMNFALYHYGNRSRQKTIGEAGMLDSARFRYALSQKFDVGMTNVEAYIIGEHGDSQVPLFSQVKVQGEEKTIKSEKEREEILNSLRKSAMSVIEDKGATIFGPARGVTLMIDSILNDKKKVYPCSVIPDGEYGLTDGSIGLPTKLGSNGVEEIVEWKISEEEKKMLTDSHEKILEICQEEIL</sequence>
<feature type="binding site" evidence="7">
    <location>
        <position position="34"/>
    </location>
    <ligand>
        <name>NAD(+)</name>
        <dbReference type="ChEBI" id="CHEBI:57540"/>
    </ligand>
</feature>
<evidence type="ECO:0000259" key="10">
    <source>
        <dbReference type="Pfam" id="PF02866"/>
    </source>
</evidence>
<evidence type="ECO:0000256" key="6">
    <source>
        <dbReference type="PIRSR" id="PIRSR000102-2"/>
    </source>
</evidence>
<dbReference type="SUPFAM" id="SSF56327">
    <property type="entry name" value="LDH C-terminal domain-like"/>
    <property type="match status" value="1"/>
</dbReference>
<dbReference type="GO" id="GO:0004459">
    <property type="term" value="F:L-lactate dehydrogenase (NAD+) activity"/>
    <property type="evidence" value="ECO:0007669"/>
    <property type="project" value="InterPro"/>
</dbReference>
<keyword evidence="3 8" id="KW-0560">Oxidoreductase</keyword>
<evidence type="ECO:0000256" key="4">
    <source>
        <dbReference type="ARBA" id="ARBA00023027"/>
    </source>
</evidence>
<evidence type="ECO:0000259" key="9">
    <source>
        <dbReference type="Pfam" id="PF00056"/>
    </source>
</evidence>
<feature type="binding site" evidence="6">
    <location>
        <position position="81"/>
    </location>
    <ligand>
        <name>substrate</name>
    </ligand>
</feature>
<feature type="binding site" evidence="6">
    <location>
        <position position="119"/>
    </location>
    <ligand>
        <name>substrate</name>
    </ligand>
</feature>
<evidence type="ECO:0000256" key="5">
    <source>
        <dbReference type="PIRSR" id="PIRSR000102-1"/>
    </source>
</evidence>
<dbReference type="PIRSF" id="PIRSF000102">
    <property type="entry name" value="Lac_mal_DH"/>
    <property type="match status" value="1"/>
</dbReference>
<comment type="caution">
    <text evidence="11">The sequence shown here is derived from an EMBL/GenBank/DDBJ whole genome shotgun (WGS) entry which is preliminary data.</text>
</comment>
<feature type="binding site" evidence="7">
    <location>
        <begin position="8"/>
        <end position="14"/>
    </location>
    <ligand>
        <name>NAD(+)</name>
        <dbReference type="ChEBI" id="CHEBI:57540"/>
    </ligand>
</feature>
<evidence type="ECO:0000256" key="8">
    <source>
        <dbReference type="RuleBase" id="RU003369"/>
    </source>
</evidence>
<dbReference type="PROSITE" id="PS00064">
    <property type="entry name" value="L_LDH"/>
    <property type="match status" value="1"/>
</dbReference>
<dbReference type="SUPFAM" id="SSF51735">
    <property type="entry name" value="NAD(P)-binding Rossmann-fold domains"/>
    <property type="match status" value="1"/>
</dbReference>
<dbReference type="Gene3D" id="3.90.110.10">
    <property type="entry name" value="Lactate dehydrogenase/glycoside hydrolase, family 4, C-terminal"/>
    <property type="match status" value="1"/>
</dbReference>
<dbReference type="InterPro" id="IPR022383">
    <property type="entry name" value="Lactate/malate_DH_C"/>
</dbReference>
<dbReference type="PANTHER" id="PTHR43128:SF16">
    <property type="entry name" value="L-LACTATE DEHYDROGENASE"/>
    <property type="match status" value="1"/>
</dbReference>
<dbReference type="InterPro" id="IPR001236">
    <property type="entry name" value="Lactate/malate_DH_N"/>
</dbReference>
<evidence type="ECO:0000256" key="1">
    <source>
        <dbReference type="ARBA" id="ARBA00008104"/>
    </source>
</evidence>
<keyword evidence="12" id="KW-1185">Reference proteome</keyword>
<accession>A0A133V1H4</accession>
<dbReference type="InterPro" id="IPR015955">
    <property type="entry name" value="Lactate_DH/Glyco_Ohase_4_C"/>
</dbReference>
<dbReference type="Pfam" id="PF00056">
    <property type="entry name" value="Ldh_1_N"/>
    <property type="match status" value="1"/>
</dbReference>
<dbReference type="GO" id="GO:0006099">
    <property type="term" value="P:tricarboxylic acid cycle"/>
    <property type="evidence" value="ECO:0007669"/>
    <property type="project" value="UniProtKB-KW"/>
</dbReference>
<evidence type="ECO:0000313" key="11">
    <source>
        <dbReference type="EMBL" id="KXB00265.1"/>
    </source>
</evidence>
<evidence type="ECO:0008006" key="13">
    <source>
        <dbReference type="Google" id="ProtNLM"/>
    </source>
</evidence>
<dbReference type="EMBL" id="LHXW01000008">
    <property type="protein sequence ID" value="KXB00265.1"/>
    <property type="molecule type" value="Genomic_DNA"/>
</dbReference>
<organism evidence="11 12">
    <name type="scientific">candidate division MSBL1 archaeon SCGC-AAA261C02</name>
    <dbReference type="NCBI Taxonomy" id="1698272"/>
    <lineage>
        <taxon>Archaea</taxon>
        <taxon>Methanobacteriati</taxon>
        <taxon>Methanobacteriota</taxon>
        <taxon>candidate division MSBL1</taxon>
    </lineage>
</organism>
<feature type="binding site" evidence="6">
    <location>
        <position position="87"/>
    </location>
    <ligand>
        <name>substrate</name>
    </ligand>
</feature>
<proteinExistence type="inferred from homology"/>
<dbReference type="PRINTS" id="PR00086">
    <property type="entry name" value="LLDHDRGNASE"/>
</dbReference>
<dbReference type="Proteomes" id="UP000070520">
    <property type="component" value="Unassembled WGS sequence"/>
</dbReference>
<keyword evidence="4 7" id="KW-0520">NAD</keyword>
<dbReference type="GO" id="GO:0006089">
    <property type="term" value="P:lactate metabolic process"/>
    <property type="evidence" value="ECO:0007669"/>
    <property type="project" value="TreeGrafter"/>
</dbReference>
<feature type="domain" description="Lactate/malate dehydrogenase N-terminal" evidence="9">
    <location>
        <begin position="3"/>
        <end position="141"/>
    </location>
</feature>
<gene>
    <name evidence="11" type="ORF">AKJ42_01170</name>
</gene>
<dbReference type="Gene3D" id="3.40.50.720">
    <property type="entry name" value="NAD(P)-binding Rossmann-like Domain"/>
    <property type="match status" value="1"/>
</dbReference>
<dbReference type="NCBIfam" id="NF004863">
    <property type="entry name" value="PRK06223.1"/>
    <property type="match status" value="1"/>
</dbReference>
<evidence type="ECO:0000256" key="3">
    <source>
        <dbReference type="ARBA" id="ARBA00023002"/>
    </source>
</evidence>
<dbReference type="InterPro" id="IPR036291">
    <property type="entry name" value="NAD(P)-bd_dom_sf"/>
</dbReference>
<evidence type="ECO:0000256" key="7">
    <source>
        <dbReference type="PIRSR" id="PIRSR000102-3"/>
    </source>
</evidence>
<reference evidence="11 12" key="1">
    <citation type="journal article" date="2016" name="Sci. Rep.">
        <title>Metabolic traits of an uncultured archaeal lineage -MSBL1- from brine pools of the Red Sea.</title>
        <authorList>
            <person name="Mwirichia R."/>
            <person name="Alam I."/>
            <person name="Rashid M."/>
            <person name="Vinu M."/>
            <person name="Ba-Alawi W."/>
            <person name="Anthony Kamau A."/>
            <person name="Kamanda Ngugi D."/>
            <person name="Goker M."/>
            <person name="Klenk H.P."/>
            <person name="Bajic V."/>
            <person name="Stingl U."/>
        </authorList>
    </citation>
    <scope>NUCLEOTIDE SEQUENCE [LARGE SCALE GENOMIC DNA]</scope>
    <source>
        <strain evidence="11">SCGC-AAA261C02</strain>
    </source>
</reference>
<feature type="binding site" evidence="6">
    <location>
        <position position="150"/>
    </location>
    <ligand>
        <name>substrate</name>
    </ligand>
</feature>
<dbReference type="PATRIC" id="fig|1698272.3.peg.764"/>
<dbReference type="AlphaFoldDB" id="A0A133V1H4"/>
<dbReference type="PANTHER" id="PTHR43128">
    <property type="entry name" value="L-2-HYDROXYCARBOXYLATE DEHYDROGENASE (NAD(P)(+))"/>
    <property type="match status" value="1"/>
</dbReference>
<protein>
    <recommendedName>
        <fullName evidence="13">Malate dehydrogenase</fullName>
    </recommendedName>
</protein>
<feature type="active site" description="Proton acceptor" evidence="5">
    <location>
        <position position="174"/>
    </location>
</feature>
<keyword evidence="2" id="KW-0816">Tricarboxylic acid cycle</keyword>
<feature type="domain" description="Lactate/malate dehydrogenase C-terminal" evidence="10">
    <location>
        <begin position="146"/>
        <end position="298"/>
    </location>
</feature>
<comment type="similarity">
    <text evidence="1 8">Belongs to the LDH/MDH superfamily.</text>
</comment>
<feature type="binding site" evidence="7">
    <location>
        <position position="94"/>
    </location>
    <ligand>
        <name>NAD(+)</name>
        <dbReference type="ChEBI" id="CHEBI:57540"/>
    </ligand>
</feature>
<name>A0A133V1H4_9EURY</name>
<evidence type="ECO:0000256" key="2">
    <source>
        <dbReference type="ARBA" id="ARBA00022532"/>
    </source>
</evidence>